<dbReference type="Proteomes" id="UP000008243">
    <property type="component" value="Chromosome"/>
</dbReference>
<dbReference type="HOGENOM" id="CLU_534872_0_0_2"/>
<feature type="transmembrane region" description="Helical" evidence="1">
    <location>
        <begin position="48"/>
        <end position="72"/>
    </location>
</feature>
<name>D4GWD9_HALVD</name>
<evidence type="ECO:0000313" key="3">
    <source>
        <dbReference type="Proteomes" id="UP000008243"/>
    </source>
</evidence>
<accession>D4GWD9</accession>
<proteinExistence type="predicted"/>
<dbReference type="InterPro" id="IPR018723">
    <property type="entry name" value="DUF2254_membrane"/>
</dbReference>
<keyword evidence="1" id="KW-0812">Transmembrane</keyword>
<organism evidence="2 3">
    <name type="scientific">Haloferax volcanii (strain ATCC 29605 / DSM 3757 / JCM 8879 / NBRC 14742 / NCIMB 2012 / VKM B-1768 / DS2)</name>
    <name type="common">Halobacterium volcanii</name>
    <dbReference type="NCBI Taxonomy" id="309800"/>
    <lineage>
        <taxon>Archaea</taxon>
        <taxon>Methanobacteriati</taxon>
        <taxon>Methanobacteriota</taxon>
        <taxon>Stenosarchaea group</taxon>
        <taxon>Halobacteria</taxon>
        <taxon>Halobacteriales</taxon>
        <taxon>Haloferacaceae</taxon>
        <taxon>Haloferax</taxon>
    </lineage>
</organism>
<evidence type="ECO:0008006" key="4">
    <source>
        <dbReference type="Google" id="ProtNLM"/>
    </source>
</evidence>
<dbReference type="RefSeq" id="WP_236995472.1">
    <property type="nucleotide sequence ID" value="NC_013967.1"/>
</dbReference>
<dbReference type="eggNOG" id="arCOG05096">
    <property type="taxonomic scope" value="Archaea"/>
</dbReference>
<evidence type="ECO:0000313" key="2">
    <source>
        <dbReference type="EMBL" id="ADE02556.2"/>
    </source>
</evidence>
<dbReference type="AlphaFoldDB" id="D4GWD9"/>
<dbReference type="GeneID" id="8924858"/>
<dbReference type="Pfam" id="PF10011">
    <property type="entry name" value="DUF2254"/>
    <property type="match status" value="1"/>
</dbReference>
<keyword evidence="3" id="KW-1185">Reference proteome</keyword>
<feature type="transmembrane region" description="Helical" evidence="1">
    <location>
        <begin position="121"/>
        <end position="144"/>
    </location>
</feature>
<feature type="transmembrane region" description="Helical" evidence="1">
    <location>
        <begin position="92"/>
        <end position="114"/>
    </location>
</feature>
<dbReference type="KEGG" id="hvo:HVO_2288"/>
<dbReference type="EMBL" id="CP001956">
    <property type="protein sequence ID" value="ADE02556.2"/>
    <property type="molecule type" value="Genomic_DNA"/>
</dbReference>
<sequence length="575" mass="64822">MNYSLDEVRRFVGGIPRLLVLATIVFPLSGVLIGYFTGFGASPANTRLFLSGLAGAQAGVLAIVFSVAVIGIQLISTRYSPRMISLFTDSPIFIYTFCLFVLSVALDLGLLYNVPLNSTRVFSAGIGAASGLATTAAVGLFVFVRTAIRQSTPDGAIDAFVSGMTSTKYLERVRESVESESEVAHPMHPLYNLAMNALSSGERVTAEKAVQEYGDLVRSIILELEERNTFEDEENQVRRKLFKPVFKEHLHDIALHAEEQNENQIVSNAIEWQYELGKEGLDLEIDRIARQAQFGMSDVLRDAPLETGSYISSNNAWEQIGQFLVDASDKPAPRIARNTASSIETNISSYQLHKISDARWYSHSMMRLYSKMEDAQEALLDHYAEDVANVDMEWQYEHVPDDIHNREEVYSVFEWRNTLLSTTASFLQYAIEEGQYPITDGNFKDSWQNICVEASKTPAEDYAVTLCQALIEIAVIDRNHVEETGIPWSSSIGRVKYNGNPDIVDKAFERILQYDYVEEEPGPLFAGEMEEHRQTYYESQLNVQGTPTLNNRSDFPEEIEEIRREADERWEKLED</sequence>
<protein>
    <recommendedName>
        <fullName evidence="4">DUF2254 domain-containing protein</fullName>
    </recommendedName>
</protein>
<dbReference type="EnsemblBacteria" id="ADE02556">
    <property type="protein sequence ID" value="ADE02556"/>
    <property type="gene ID" value="HVO_2288"/>
</dbReference>
<gene>
    <name evidence="2" type="ordered locus">HVO_2288</name>
</gene>
<keyword evidence="1" id="KW-0472">Membrane</keyword>
<evidence type="ECO:0000256" key="1">
    <source>
        <dbReference type="SAM" id="Phobius"/>
    </source>
</evidence>
<keyword evidence="1" id="KW-1133">Transmembrane helix</keyword>
<dbReference type="PaxDb" id="309800-C498_06730"/>
<reference evidence="2 3" key="1">
    <citation type="journal article" date="2010" name="PLoS ONE">
        <title>The complete genome sequence of Haloferax volcanii DS2, a model archaeon.</title>
        <authorList>
            <person name="Hartman A.L."/>
            <person name="Norais C."/>
            <person name="Badger J.H."/>
            <person name="Delmas S."/>
            <person name="Haldenby S."/>
            <person name="Madupu R."/>
            <person name="Robinson J."/>
            <person name="Khouri H."/>
            <person name="Ren Q."/>
            <person name="Lowe T.M."/>
            <person name="Maupin-Furlow J."/>
            <person name="Pohlschroder M."/>
            <person name="Daniels C."/>
            <person name="Pfeiffer F."/>
            <person name="Allers T."/>
            <person name="Eisen J.A."/>
        </authorList>
    </citation>
    <scope>NUCLEOTIDE SEQUENCE [LARGE SCALE GENOMIC DNA]</scope>
    <source>
        <strain evidence="3">ATCC 29605 / DSM 3757 / JCM 8879 / NBRC 14742 / NCIMB 2012 / VKM B-1768 / DS2</strain>
    </source>
</reference>
<feature type="transmembrane region" description="Helical" evidence="1">
    <location>
        <begin position="15"/>
        <end position="36"/>
    </location>
</feature>